<reference evidence="5 6" key="1">
    <citation type="journal article" date="2019" name="Nat. Microbiol.">
        <title>Mediterranean grassland soil C-N compound turnover is dependent on rainfall and depth, and is mediated by genomically divergent microorganisms.</title>
        <authorList>
            <person name="Diamond S."/>
            <person name="Andeer P.F."/>
            <person name="Li Z."/>
            <person name="Crits-Christoph A."/>
            <person name="Burstein D."/>
            <person name="Anantharaman K."/>
            <person name="Lane K.R."/>
            <person name="Thomas B.C."/>
            <person name="Pan C."/>
            <person name="Northen T.R."/>
            <person name="Banfield J.F."/>
        </authorList>
    </citation>
    <scope>NUCLEOTIDE SEQUENCE [LARGE SCALE GENOMIC DNA]</scope>
    <source>
        <strain evidence="5">NP_7</strain>
    </source>
</reference>
<dbReference type="GO" id="GO:0031564">
    <property type="term" value="P:transcription antitermination"/>
    <property type="evidence" value="ECO:0007669"/>
    <property type="project" value="UniProtKB-KW"/>
</dbReference>
<dbReference type="PANTHER" id="PTHR30265:SF4">
    <property type="entry name" value="KOW MOTIF FAMILY PROTEIN, EXPRESSED"/>
    <property type="match status" value="1"/>
</dbReference>
<gene>
    <name evidence="5" type="ORF">E6H04_14175</name>
</gene>
<keyword evidence="2" id="KW-0805">Transcription regulation</keyword>
<accession>A0A537J1Q6</accession>
<comment type="caution">
    <text evidence="5">The sequence shown here is derived from an EMBL/GenBank/DDBJ whole genome shotgun (WGS) entry which is preliminary data.</text>
</comment>
<dbReference type="CDD" id="cd06091">
    <property type="entry name" value="KOW_NusG"/>
    <property type="match status" value="1"/>
</dbReference>
<keyword evidence="1" id="KW-0889">Transcription antitermination</keyword>
<evidence type="ECO:0000256" key="2">
    <source>
        <dbReference type="ARBA" id="ARBA00023015"/>
    </source>
</evidence>
<feature type="domain" description="NusG-like N-terminal" evidence="4">
    <location>
        <begin position="1"/>
        <end position="92"/>
    </location>
</feature>
<dbReference type="SMART" id="SM00738">
    <property type="entry name" value="NGN"/>
    <property type="match status" value="1"/>
</dbReference>
<dbReference type="Pfam" id="PF02357">
    <property type="entry name" value="NusG"/>
    <property type="match status" value="1"/>
</dbReference>
<feature type="non-terminal residue" evidence="5">
    <location>
        <position position="1"/>
    </location>
</feature>
<dbReference type="PANTHER" id="PTHR30265">
    <property type="entry name" value="RHO-INTERACTING TRANSCRIPTION TERMINATION FACTOR NUSG"/>
    <property type="match status" value="1"/>
</dbReference>
<evidence type="ECO:0000256" key="3">
    <source>
        <dbReference type="ARBA" id="ARBA00023163"/>
    </source>
</evidence>
<name>A0A537J1Q6_9BACT</name>
<proteinExistence type="predicted"/>
<dbReference type="InterPro" id="IPR043425">
    <property type="entry name" value="NusG-like"/>
</dbReference>
<sequence>TKPKQEDRVSSQLVEGGLEVFLPKIQVRRRRRGFGTSLIEPLFPGYLFVSAGLTPEIWDTIRWARGVKAILGCDGVPSVVPDEPIAWIKQRVGADGAVHADAPFTAGDLVRVTDGPFAGLVGIMENTTCRAGRVRVLLDILRGATIELEDVNLELAS</sequence>
<dbReference type="GO" id="GO:0006354">
    <property type="term" value="P:DNA-templated transcription elongation"/>
    <property type="evidence" value="ECO:0007669"/>
    <property type="project" value="InterPro"/>
</dbReference>
<dbReference type="SUPFAM" id="SSF82679">
    <property type="entry name" value="N-utilization substance G protein NusG, N-terminal domain"/>
    <property type="match status" value="1"/>
</dbReference>
<evidence type="ECO:0000256" key="1">
    <source>
        <dbReference type="ARBA" id="ARBA00022814"/>
    </source>
</evidence>
<keyword evidence="3" id="KW-0804">Transcription</keyword>
<evidence type="ECO:0000313" key="5">
    <source>
        <dbReference type="EMBL" id="TMI77478.1"/>
    </source>
</evidence>
<dbReference type="AlphaFoldDB" id="A0A537J1Q6"/>
<dbReference type="Proteomes" id="UP000320048">
    <property type="component" value="Unassembled WGS sequence"/>
</dbReference>
<evidence type="ECO:0000259" key="4">
    <source>
        <dbReference type="SMART" id="SM00738"/>
    </source>
</evidence>
<protein>
    <recommendedName>
        <fullName evidence="4">NusG-like N-terminal domain-containing protein</fullName>
    </recommendedName>
</protein>
<dbReference type="InterPro" id="IPR006645">
    <property type="entry name" value="NGN-like_dom"/>
</dbReference>
<dbReference type="InterPro" id="IPR008991">
    <property type="entry name" value="Translation_prot_SH3-like_sf"/>
</dbReference>
<evidence type="ECO:0000313" key="6">
    <source>
        <dbReference type="Proteomes" id="UP000320048"/>
    </source>
</evidence>
<dbReference type="Gene3D" id="3.30.70.940">
    <property type="entry name" value="NusG, N-terminal domain"/>
    <property type="match status" value="1"/>
</dbReference>
<dbReference type="InterPro" id="IPR036735">
    <property type="entry name" value="NGN_dom_sf"/>
</dbReference>
<dbReference type="EMBL" id="VBAO01000464">
    <property type="protein sequence ID" value="TMI77478.1"/>
    <property type="molecule type" value="Genomic_DNA"/>
</dbReference>
<organism evidence="5 6">
    <name type="scientific">Candidatus Segetimicrobium genomatis</name>
    <dbReference type="NCBI Taxonomy" id="2569760"/>
    <lineage>
        <taxon>Bacteria</taxon>
        <taxon>Bacillati</taxon>
        <taxon>Candidatus Sysuimicrobiota</taxon>
        <taxon>Candidatus Sysuimicrobiia</taxon>
        <taxon>Candidatus Sysuimicrobiales</taxon>
        <taxon>Candidatus Segetimicrobiaceae</taxon>
        <taxon>Candidatus Segetimicrobium</taxon>
    </lineage>
</organism>
<dbReference type="SUPFAM" id="SSF50104">
    <property type="entry name" value="Translation proteins SH3-like domain"/>
    <property type="match status" value="1"/>
</dbReference>